<dbReference type="AlphaFoldDB" id="A0AAW4WEZ1"/>
<accession>A0AAW4WEZ1</accession>
<dbReference type="Pfam" id="PF13181">
    <property type="entry name" value="TPR_8"/>
    <property type="match status" value="2"/>
</dbReference>
<feature type="compositionally biased region" description="Basic and acidic residues" evidence="3">
    <location>
        <begin position="538"/>
        <end position="548"/>
    </location>
</feature>
<feature type="domain" description="AAA+ ATPase" evidence="4">
    <location>
        <begin position="605"/>
        <end position="719"/>
    </location>
</feature>
<feature type="region of interest" description="Disordered" evidence="3">
    <location>
        <begin position="513"/>
        <end position="559"/>
    </location>
</feature>
<dbReference type="SMART" id="SM00382">
    <property type="entry name" value="AAA"/>
    <property type="match status" value="1"/>
</dbReference>
<protein>
    <recommendedName>
        <fullName evidence="4">AAA+ ATPase domain-containing protein</fullName>
    </recommendedName>
</protein>
<feature type="repeat" description="TPR" evidence="1">
    <location>
        <begin position="40"/>
        <end position="73"/>
    </location>
</feature>
<gene>
    <name evidence="5" type="ORF">LKD47_03885</name>
</gene>
<dbReference type="Gene3D" id="3.40.50.300">
    <property type="entry name" value="P-loop containing nucleotide triphosphate hydrolases"/>
    <property type="match status" value="1"/>
</dbReference>
<dbReference type="SUPFAM" id="SSF48452">
    <property type="entry name" value="TPR-like"/>
    <property type="match status" value="1"/>
</dbReference>
<dbReference type="EMBL" id="JAJEQW010000002">
    <property type="protein sequence ID" value="MCC2241447.1"/>
    <property type="molecule type" value="Genomic_DNA"/>
</dbReference>
<dbReference type="SUPFAM" id="SSF52540">
    <property type="entry name" value="P-loop containing nucleoside triphosphate hydrolases"/>
    <property type="match status" value="1"/>
</dbReference>
<dbReference type="RefSeq" id="WP_227709721.1">
    <property type="nucleotide sequence ID" value="NZ_JAJEQW010000002.1"/>
</dbReference>
<dbReference type="InterPro" id="IPR003593">
    <property type="entry name" value="AAA+_ATPase"/>
</dbReference>
<feature type="region of interest" description="Disordered" evidence="3">
    <location>
        <begin position="475"/>
        <end position="496"/>
    </location>
</feature>
<dbReference type="InterPro" id="IPR027417">
    <property type="entry name" value="P-loop_NTPase"/>
</dbReference>
<dbReference type="Proteomes" id="UP001198893">
    <property type="component" value="Unassembled WGS sequence"/>
</dbReference>
<evidence type="ECO:0000259" key="4">
    <source>
        <dbReference type="SMART" id="SM00382"/>
    </source>
</evidence>
<dbReference type="Gene3D" id="1.25.40.10">
    <property type="entry name" value="Tetratricopeptide repeat domain"/>
    <property type="match status" value="1"/>
</dbReference>
<feature type="compositionally biased region" description="Acidic residues" evidence="3">
    <location>
        <begin position="514"/>
        <end position="523"/>
    </location>
</feature>
<dbReference type="InterPro" id="IPR011990">
    <property type="entry name" value="TPR-like_helical_dom_sf"/>
</dbReference>
<evidence type="ECO:0000256" key="2">
    <source>
        <dbReference type="SAM" id="Coils"/>
    </source>
</evidence>
<organism evidence="5 6">
    <name type="scientific">Roseburia amylophila</name>
    <dbReference type="NCBI Taxonomy" id="2981794"/>
    <lineage>
        <taxon>Bacteria</taxon>
        <taxon>Bacillati</taxon>
        <taxon>Bacillota</taxon>
        <taxon>Clostridia</taxon>
        <taxon>Lachnospirales</taxon>
        <taxon>Lachnospiraceae</taxon>
        <taxon>Roseburia</taxon>
    </lineage>
</organism>
<keyword evidence="2" id="KW-0175">Coiled coil</keyword>
<name>A0AAW4WEZ1_9FIRM</name>
<evidence type="ECO:0000313" key="5">
    <source>
        <dbReference type="EMBL" id="MCC2241447.1"/>
    </source>
</evidence>
<dbReference type="PROSITE" id="PS50005">
    <property type="entry name" value="TPR"/>
    <property type="match status" value="2"/>
</dbReference>
<comment type="caution">
    <text evidence="5">The sequence shown here is derived from an EMBL/GenBank/DDBJ whole genome shotgun (WGS) entry which is preliminary data.</text>
</comment>
<feature type="repeat" description="TPR" evidence="1">
    <location>
        <begin position="74"/>
        <end position="107"/>
    </location>
</feature>
<feature type="compositionally biased region" description="Acidic residues" evidence="3">
    <location>
        <begin position="477"/>
        <end position="496"/>
    </location>
</feature>
<dbReference type="InterPro" id="IPR019734">
    <property type="entry name" value="TPR_rpt"/>
</dbReference>
<evidence type="ECO:0000313" key="6">
    <source>
        <dbReference type="Proteomes" id="UP001198893"/>
    </source>
</evidence>
<keyword evidence="1" id="KW-0802">TPR repeat</keyword>
<sequence length="814" mass="91481">MDKYEYKLKLDEIKNLMAKKQYTEAAEIADSINWRKVRNVNALMKAGDIYAQIGRYDEAKEILLMAYDRSPIGRMIIYKLAEIAIKTKEFDEAQEYYDEFVEIAPHDNLKYILRYEMNKAKGAGLDVLIQILEELKEQEYTEKWAFELAYLYHQAGRSEECINACDELILWFGDGPYVEKALELKMLYQPLNRAQEDKYRQFKQRKDGIVEVRPEDYLESGEIIKEPVQIKPVTTNAEKFNTVNLQEELARSMQQIMNATEKEEVADTMQGIKKIVEEIPYLQLPQDEEAQKERFADIPTDEEIDGSLKINFQEMLGEDYDGQMRMVVPEKSALEAQITGQMSIQDILEEWEKTKRAAEKALQEAEQQKLESAKAKALAEAGDIMERLADVIPQLDAGLTSKELLEKEYLGKLPEEEAGQLVANMNDILQQQIDSISQANAKIDEFLAAGVPGQNGEAAAGVADAMEIPEGEGIAAADEEEPAGTEEMTELSPEEELPEIALPDDIAEEVAATEAEEVSDAAEEVLPKIQLEPEAETEDAKPEEKLPEIAEPDSDEDNIGERKPITHLSKEQKAIFTYFVPVSGMEPQICQAMEGSIEHLEKGIKGGNILIQGARGSGKTVLATALVKAIQNEIGKPGKRVGKIDAVSLNQKNIPELLKKVAGGCLIIEKIGGISRETAVKLSLALEADDTGILVIAEDTREGITKAMGRDESFARRFTEKITLPIFTSDELVSFAKSYAHELTYEIDEMAVLALYNRISNIQRLDRATTLTEVKEIVDEAIANSEKFSIKKVFFSKKYKDDDYVILHEKDFEE</sequence>
<proteinExistence type="predicted"/>
<evidence type="ECO:0000256" key="3">
    <source>
        <dbReference type="SAM" id="MobiDB-lite"/>
    </source>
</evidence>
<reference evidence="5" key="1">
    <citation type="submission" date="2021-10" db="EMBL/GenBank/DDBJ databases">
        <title>Anaerobic single-cell dispensing facilitates the cultivation of human gut bacteria.</title>
        <authorList>
            <person name="Afrizal A."/>
        </authorList>
    </citation>
    <scope>NUCLEOTIDE SEQUENCE</scope>
    <source>
        <strain evidence="5">CLA-AA-H204</strain>
    </source>
</reference>
<feature type="coiled-coil region" evidence="2">
    <location>
        <begin position="344"/>
        <end position="380"/>
    </location>
</feature>
<evidence type="ECO:0000256" key="1">
    <source>
        <dbReference type="PROSITE-ProRule" id="PRU00339"/>
    </source>
</evidence>